<evidence type="ECO:0000256" key="2">
    <source>
        <dbReference type="ARBA" id="ARBA00005641"/>
    </source>
</evidence>
<dbReference type="Gene3D" id="3.20.20.80">
    <property type="entry name" value="Glycosidases"/>
    <property type="match status" value="1"/>
</dbReference>
<feature type="signal peptide" evidence="15">
    <location>
        <begin position="1"/>
        <end position="17"/>
    </location>
</feature>
<dbReference type="SUPFAM" id="SSF51445">
    <property type="entry name" value="(Trans)glycosidases"/>
    <property type="match status" value="1"/>
</dbReference>
<evidence type="ECO:0000256" key="13">
    <source>
        <dbReference type="RuleBase" id="RU361153"/>
    </source>
</evidence>
<feature type="domain" description="Glycoside hydrolase family 5" evidence="16">
    <location>
        <begin position="56"/>
        <end position="308"/>
    </location>
</feature>
<comment type="function">
    <text evidence="11">Endoglucanase (EG) that cleaves the internal beta-1,4-glucosidic bonds in cellulose. The degradation of cellulose involves an interplay between different cellulolytic enzymes. Hydrolysis starts with EGs, which cut internal glycosidic linkages to reduce the polymerization degree of the substrate and creates new chain ends for exocellobiohydrolases (CBHs). The CBH release the disaccharide cellobiose from the non-reducing end of the cellulose polymer chain. Finally, beta-1,4-glucosidases hydrolyze the cellobiose and other short cello-oligosaccharides into glucose units.</text>
</comment>
<dbReference type="GO" id="GO:0008810">
    <property type="term" value="F:cellulase activity"/>
    <property type="evidence" value="ECO:0007669"/>
    <property type="project" value="UniProtKB-EC"/>
</dbReference>
<dbReference type="GeneID" id="85314753"/>
<dbReference type="InterPro" id="IPR001547">
    <property type="entry name" value="Glyco_hydro_5"/>
</dbReference>
<dbReference type="EMBL" id="MU839011">
    <property type="protein sequence ID" value="KAK1766647.1"/>
    <property type="molecule type" value="Genomic_DNA"/>
</dbReference>
<keyword evidence="18" id="KW-1185">Reference proteome</keyword>
<dbReference type="FunFam" id="3.20.20.80:FF:000124">
    <property type="entry name" value="Exported cellulase"/>
    <property type="match status" value="1"/>
</dbReference>
<proteinExistence type="inferred from homology"/>
<comment type="caution">
    <text evidence="17">The sequence shown here is derived from an EMBL/GenBank/DDBJ whole genome shotgun (WGS) entry which is preliminary data.</text>
</comment>
<keyword evidence="5 13" id="KW-0378">Hydrolase</keyword>
<gene>
    <name evidence="17" type="ORF">QBC33DRAFT_588891</name>
</gene>
<evidence type="ECO:0000256" key="3">
    <source>
        <dbReference type="ARBA" id="ARBA00012601"/>
    </source>
</evidence>
<evidence type="ECO:0000256" key="15">
    <source>
        <dbReference type="SAM" id="SignalP"/>
    </source>
</evidence>
<name>A0AAJ0FGI4_9PEZI</name>
<dbReference type="AlphaFoldDB" id="A0AAJ0FGI4"/>
<evidence type="ECO:0000256" key="9">
    <source>
        <dbReference type="ARBA" id="ARBA00023295"/>
    </source>
</evidence>
<dbReference type="PANTHER" id="PTHR34142:SF5">
    <property type="entry name" value="CBM1 DOMAIN-CONTAINING PROTEIN"/>
    <property type="match status" value="1"/>
</dbReference>
<keyword evidence="4 15" id="KW-0732">Signal</keyword>
<feature type="chain" id="PRO_5042587630" description="Endoglucanase EG-II" evidence="15">
    <location>
        <begin position="18"/>
        <end position="468"/>
    </location>
</feature>
<evidence type="ECO:0000256" key="4">
    <source>
        <dbReference type="ARBA" id="ARBA00022729"/>
    </source>
</evidence>
<feature type="compositionally biased region" description="Low complexity" evidence="14">
    <location>
        <begin position="357"/>
        <end position="373"/>
    </location>
</feature>
<dbReference type="GO" id="GO:0030245">
    <property type="term" value="P:cellulose catabolic process"/>
    <property type="evidence" value="ECO:0007669"/>
    <property type="project" value="UniProtKB-KW"/>
</dbReference>
<comment type="similarity">
    <text evidence="2 13">Belongs to the glycosyl hydrolase 5 (cellulase A) family.</text>
</comment>
<keyword evidence="6" id="KW-0136">Cellulose degradation</keyword>
<reference evidence="17" key="1">
    <citation type="submission" date="2023-06" db="EMBL/GenBank/DDBJ databases">
        <title>Genome-scale phylogeny and comparative genomics of the fungal order Sordariales.</title>
        <authorList>
            <consortium name="Lawrence Berkeley National Laboratory"/>
            <person name="Hensen N."/>
            <person name="Bonometti L."/>
            <person name="Westerberg I."/>
            <person name="Brannstrom I.O."/>
            <person name="Guillou S."/>
            <person name="Cros-Aarteil S."/>
            <person name="Calhoun S."/>
            <person name="Haridas S."/>
            <person name="Kuo A."/>
            <person name="Mondo S."/>
            <person name="Pangilinan J."/>
            <person name="Riley R."/>
            <person name="Labutti K."/>
            <person name="Andreopoulos B."/>
            <person name="Lipzen A."/>
            <person name="Chen C."/>
            <person name="Yanf M."/>
            <person name="Daum C."/>
            <person name="Ng V."/>
            <person name="Clum A."/>
            <person name="Steindorff A."/>
            <person name="Ohm R."/>
            <person name="Martin F."/>
            <person name="Silar P."/>
            <person name="Natvig D."/>
            <person name="Lalanne C."/>
            <person name="Gautier V."/>
            <person name="Ament-Velasquez S.L."/>
            <person name="Kruys A."/>
            <person name="Hutchinson M.I."/>
            <person name="Powell A.J."/>
            <person name="Barry K."/>
            <person name="Miller A.N."/>
            <person name="Grigoriev I.V."/>
            <person name="Debuchy R."/>
            <person name="Gladieux P."/>
            <person name="Thoren M.H."/>
            <person name="Johannesson H."/>
        </authorList>
    </citation>
    <scope>NUCLEOTIDE SEQUENCE</scope>
    <source>
        <strain evidence="17">8032-3</strain>
    </source>
</reference>
<dbReference type="Pfam" id="PF00150">
    <property type="entry name" value="Cellulase"/>
    <property type="match status" value="1"/>
</dbReference>
<keyword evidence="7" id="KW-0119">Carbohydrate metabolism</keyword>
<evidence type="ECO:0000256" key="1">
    <source>
        <dbReference type="ARBA" id="ARBA00000966"/>
    </source>
</evidence>
<sequence length="468" mass="48413">MICNLLFSLVLVSLASARVQFLGVSIAGGDFGCEIDGSCPTGSTQLPLSSLGGGDGEGQMKHFVQDDNMNMFRLPISWQFLVNNKLGADLDAGNMGKYDQLVQACLATGAHCMIDIHNFARWDGSIIGQGGPTDEQFARLWSQLATRYASSDRVVFELMNEPHDLDVAIWARTCQAAVTAIRAAGATAQMILLPGSNFDSAATLTDPVEGGAAALMAVTNPDGGTDGLLLDIHKYLDVDNSGTHAECVTDNVAALAGVADFLRRAGRKGLVSETGASSDATCVKAFCAQNAFVNANSDVFVGLVAWAAGGFDGSYLLSLTPSRGQGGGFVDNQLAAQCVVKTWLDSNETVSVPVPVPTATTARGTGTKTGTRTATGTRRVTMTEAPTGSTVMIVTMTGTALNDEPTTLLMDPGAPTLPLDSSPPAPGLTTSIGTGASPSETVVANWVGRMQVPGALLVFVLLGMAALA</sequence>
<evidence type="ECO:0000313" key="17">
    <source>
        <dbReference type="EMBL" id="KAK1766647.1"/>
    </source>
</evidence>
<evidence type="ECO:0000256" key="8">
    <source>
        <dbReference type="ARBA" id="ARBA00023283"/>
    </source>
</evidence>
<dbReference type="PROSITE" id="PS00659">
    <property type="entry name" value="GLYCOSYL_HYDROL_F5"/>
    <property type="match status" value="1"/>
</dbReference>
<dbReference type="PANTHER" id="PTHR34142">
    <property type="entry name" value="ENDO-BETA-1,4-GLUCANASE A"/>
    <property type="match status" value="1"/>
</dbReference>
<evidence type="ECO:0000259" key="16">
    <source>
        <dbReference type="Pfam" id="PF00150"/>
    </source>
</evidence>
<evidence type="ECO:0000256" key="12">
    <source>
        <dbReference type="ARBA" id="ARBA00074271"/>
    </source>
</evidence>
<evidence type="ECO:0000256" key="14">
    <source>
        <dbReference type="SAM" id="MobiDB-lite"/>
    </source>
</evidence>
<dbReference type="Proteomes" id="UP001244011">
    <property type="component" value="Unassembled WGS sequence"/>
</dbReference>
<evidence type="ECO:0000256" key="11">
    <source>
        <dbReference type="ARBA" id="ARBA00059691"/>
    </source>
</evidence>
<organism evidence="17 18">
    <name type="scientific">Phialemonium atrogriseum</name>
    <dbReference type="NCBI Taxonomy" id="1093897"/>
    <lineage>
        <taxon>Eukaryota</taxon>
        <taxon>Fungi</taxon>
        <taxon>Dikarya</taxon>
        <taxon>Ascomycota</taxon>
        <taxon>Pezizomycotina</taxon>
        <taxon>Sordariomycetes</taxon>
        <taxon>Sordariomycetidae</taxon>
        <taxon>Cephalothecales</taxon>
        <taxon>Cephalothecaceae</taxon>
        <taxon>Phialemonium</taxon>
    </lineage>
</organism>
<evidence type="ECO:0000313" key="18">
    <source>
        <dbReference type="Proteomes" id="UP001244011"/>
    </source>
</evidence>
<comment type="catalytic activity">
    <reaction evidence="1">
        <text>Endohydrolysis of (1-&gt;4)-beta-D-glucosidic linkages in cellulose, lichenin and cereal beta-D-glucans.</text>
        <dbReference type="EC" id="3.2.1.4"/>
    </reaction>
</comment>
<keyword evidence="8" id="KW-0873">Pyrrolidone carboxylic acid</keyword>
<evidence type="ECO:0000256" key="10">
    <source>
        <dbReference type="ARBA" id="ARBA00023326"/>
    </source>
</evidence>
<dbReference type="InterPro" id="IPR018087">
    <property type="entry name" value="Glyco_hydro_5_CS"/>
</dbReference>
<dbReference type="InterPro" id="IPR017853">
    <property type="entry name" value="GH"/>
</dbReference>
<evidence type="ECO:0000256" key="6">
    <source>
        <dbReference type="ARBA" id="ARBA00023001"/>
    </source>
</evidence>
<accession>A0AAJ0FGI4</accession>
<dbReference type="RefSeq" id="XP_060282860.1">
    <property type="nucleotide sequence ID" value="XM_060431566.1"/>
</dbReference>
<feature type="region of interest" description="Disordered" evidence="14">
    <location>
        <begin position="354"/>
        <end position="373"/>
    </location>
</feature>
<evidence type="ECO:0000256" key="5">
    <source>
        <dbReference type="ARBA" id="ARBA00022801"/>
    </source>
</evidence>
<dbReference type="EC" id="3.2.1.4" evidence="3"/>
<evidence type="ECO:0000256" key="7">
    <source>
        <dbReference type="ARBA" id="ARBA00023277"/>
    </source>
</evidence>
<protein>
    <recommendedName>
        <fullName evidence="12">Endoglucanase EG-II</fullName>
        <ecNumber evidence="3">3.2.1.4</ecNumber>
    </recommendedName>
</protein>
<keyword evidence="9 13" id="KW-0326">Glycosidase</keyword>
<keyword evidence="10" id="KW-0624">Polysaccharide degradation</keyword>